<accession>A0A2G1QJ38</accession>
<feature type="domain" description="Alpha/beta hydrolase fold-3" evidence="2">
    <location>
        <begin position="99"/>
        <end position="302"/>
    </location>
</feature>
<dbReference type="Pfam" id="PF07859">
    <property type="entry name" value="Abhydrolase_3"/>
    <property type="match status" value="1"/>
</dbReference>
<dbReference type="Proteomes" id="UP000221168">
    <property type="component" value="Unassembled WGS sequence"/>
</dbReference>
<proteinExistence type="predicted"/>
<dbReference type="InterPro" id="IPR050300">
    <property type="entry name" value="GDXG_lipolytic_enzyme"/>
</dbReference>
<dbReference type="GO" id="GO:0016787">
    <property type="term" value="F:hydrolase activity"/>
    <property type="evidence" value="ECO:0007669"/>
    <property type="project" value="UniProtKB-KW"/>
</dbReference>
<dbReference type="Gene3D" id="3.40.50.1820">
    <property type="entry name" value="alpha/beta hydrolase"/>
    <property type="match status" value="1"/>
</dbReference>
<dbReference type="InterPro" id="IPR029058">
    <property type="entry name" value="AB_hydrolase_fold"/>
</dbReference>
<organism evidence="3 4">
    <name type="scientific">Zhengella mangrovi</name>
    <dbReference type="NCBI Taxonomy" id="1982044"/>
    <lineage>
        <taxon>Bacteria</taxon>
        <taxon>Pseudomonadati</taxon>
        <taxon>Pseudomonadota</taxon>
        <taxon>Alphaproteobacteria</taxon>
        <taxon>Hyphomicrobiales</taxon>
        <taxon>Notoacmeibacteraceae</taxon>
        <taxon>Zhengella</taxon>
    </lineage>
</organism>
<dbReference type="RefSeq" id="WP_099307977.1">
    <property type="nucleotide sequence ID" value="NZ_PDVP01000015.1"/>
</dbReference>
<evidence type="ECO:0000313" key="4">
    <source>
        <dbReference type="Proteomes" id="UP000221168"/>
    </source>
</evidence>
<evidence type="ECO:0000313" key="3">
    <source>
        <dbReference type="EMBL" id="PHP65464.1"/>
    </source>
</evidence>
<dbReference type="OrthoDB" id="9806180at2"/>
<dbReference type="PANTHER" id="PTHR48081:SF8">
    <property type="entry name" value="ALPHA_BETA HYDROLASE FOLD-3 DOMAIN-CONTAINING PROTEIN-RELATED"/>
    <property type="match status" value="1"/>
</dbReference>
<dbReference type="PANTHER" id="PTHR48081">
    <property type="entry name" value="AB HYDROLASE SUPERFAMILY PROTEIN C4A8.06C"/>
    <property type="match status" value="1"/>
</dbReference>
<evidence type="ECO:0000259" key="2">
    <source>
        <dbReference type="Pfam" id="PF07859"/>
    </source>
</evidence>
<protein>
    <submittedName>
        <fullName evidence="3">Alpha/beta hydrolase</fullName>
    </submittedName>
</protein>
<dbReference type="AlphaFoldDB" id="A0A2G1QJ38"/>
<gene>
    <name evidence="3" type="ORF">CSC94_19095</name>
</gene>
<keyword evidence="4" id="KW-1185">Reference proteome</keyword>
<keyword evidence="1 3" id="KW-0378">Hydrolase</keyword>
<sequence>MSADNLAALGLDPTLLDETRIPGEVKDLNADILKRLGDTPDMWLFPPSLLREFRLDGRGPFPLCPEDEAAEALAVPGPAGDIPARVYRPAGGGSRGVYLHIHGGGWVLGSARENDSRNRRLADASGLTVISLDYRLAPEHPYPAGPDDCEAAALWLATGDHGFETGRLVIGGESAGAHLSVMTLLRLRDRHGLRPFQAANLNAGCYDLAGTPSVRRWGDEKLILNTRDMDRFVAHFLSAGGETASPDVSPLHADLAGLPPALFTCGTRDLLLDDTLLMAARWRAAGNTAQVSIWPGGCHVFQAFATDQADRSLAEIEAFAGGVPEDRA</sequence>
<reference evidence="3 4" key="1">
    <citation type="submission" date="2017-10" db="EMBL/GenBank/DDBJ databases">
        <title>Sedimentibacterium mangrovi gen. nov., sp. nov., a novel member of family Phyllobacteriacea isolated from mangrove sediment.</title>
        <authorList>
            <person name="Liao H."/>
            <person name="Tian Y."/>
        </authorList>
    </citation>
    <scope>NUCLEOTIDE SEQUENCE [LARGE SCALE GENOMIC DNA]</scope>
    <source>
        <strain evidence="3 4">X9-2-2</strain>
    </source>
</reference>
<evidence type="ECO:0000256" key="1">
    <source>
        <dbReference type="ARBA" id="ARBA00022801"/>
    </source>
</evidence>
<name>A0A2G1QJ38_9HYPH</name>
<dbReference type="SUPFAM" id="SSF53474">
    <property type="entry name" value="alpha/beta-Hydrolases"/>
    <property type="match status" value="1"/>
</dbReference>
<dbReference type="EMBL" id="PDVP01000015">
    <property type="protein sequence ID" value="PHP65464.1"/>
    <property type="molecule type" value="Genomic_DNA"/>
</dbReference>
<dbReference type="InterPro" id="IPR013094">
    <property type="entry name" value="AB_hydrolase_3"/>
</dbReference>
<comment type="caution">
    <text evidence="3">The sequence shown here is derived from an EMBL/GenBank/DDBJ whole genome shotgun (WGS) entry which is preliminary data.</text>
</comment>